<dbReference type="AlphaFoldDB" id="A0A813JJR5"/>
<accession>A0A813JJR5</accession>
<evidence type="ECO:0000259" key="6">
    <source>
        <dbReference type="Pfam" id="PF01902"/>
    </source>
</evidence>
<reference evidence="7" key="1">
    <citation type="submission" date="2021-02" db="EMBL/GenBank/DDBJ databases">
        <authorList>
            <person name="Dougan E. K."/>
            <person name="Rhodes N."/>
            <person name="Thang M."/>
            <person name="Chan C."/>
        </authorList>
    </citation>
    <scope>NUCLEOTIDE SEQUENCE</scope>
</reference>
<proteinExistence type="predicted"/>
<evidence type="ECO:0000256" key="4">
    <source>
        <dbReference type="ARBA" id="ARBA00031552"/>
    </source>
</evidence>
<feature type="non-terminal residue" evidence="7">
    <location>
        <position position="1"/>
    </location>
</feature>
<dbReference type="EC" id="6.3.1.14" evidence="1"/>
<dbReference type="SUPFAM" id="SSF52402">
    <property type="entry name" value="Adenine nucleotide alpha hydrolases-like"/>
    <property type="match status" value="1"/>
</dbReference>
<organism evidence="7 8">
    <name type="scientific">Polarella glacialis</name>
    <name type="common">Dinoflagellate</name>
    <dbReference type="NCBI Taxonomy" id="89957"/>
    <lineage>
        <taxon>Eukaryota</taxon>
        <taxon>Sar</taxon>
        <taxon>Alveolata</taxon>
        <taxon>Dinophyceae</taxon>
        <taxon>Suessiales</taxon>
        <taxon>Suessiaceae</taxon>
        <taxon>Polarella</taxon>
    </lineage>
</organism>
<evidence type="ECO:0000313" key="8">
    <source>
        <dbReference type="Proteomes" id="UP000626109"/>
    </source>
</evidence>
<dbReference type="EMBL" id="CAJNNW010025317">
    <property type="protein sequence ID" value="CAE8676840.1"/>
    <property type="molecule type" value="Genomic_DNA"/>
</dbReference>
<dbReference type="Proteomes" id="UP000626109">
    <property type="component" value="Unassembled WGS sequence"/>
</dbReference>
<evidence type="ECO:0000313" key="7">
    <source>
        <dbReference type="EMBL" id="CAE8676840.1"/>
    </source>
</evidence>
<gene>
    <name evidence="7" type="ORF">PGLA2088_LOCUS20058</name>
</gene>
<evidence type="ECO:0000256" key="3">
    <source>
        <dbReference type="ARBA" id="ARBA00029814"/>
    </source>
</evidence>
<name>A0A813JJR5_POLGL</name>
<comment type="caution">
    <text evidence="7">The sequence shown here is derived from an EMBL/GenBank/DDBJ whole genome shotgun (WGS) entry which is preliminary data.</text>
</comment>
<sequence length="211" mass="21979">ASTGPLALLFTSGKDSVQAFCIHRSGHYRFACVVAPTWAEDEARSQAGFKTAQAFAAAVGLPLLCERAPIGAGAAAGYEVAGLVGVLARAREDFGVEGVTCGHVCDLNLWGSMVQACDAAGLRAYAPMWGQPPADGSVMKRIVVDGNRLVLTRFPDASWLGKRIETLIDVEEVFAALQGASGIGSRDDTDAGLLDCEVVGCAYFPCLQPAG</sequence>
<dbReference type="InterPro" id="IPR002761">
    <property type="entry name" value="Diphthami_syn_dom"/>
</dbReference>
<protein>
    <recommendedName>
        <fullName evidence="2">Diphthine--ammonia ligase</fullName>
        <ecNumber evidence="1">6.3.1.14</ecNumber>
    </recommendedName>
    <alternativeName>
        <fullName evidence="3">Diphthamide synthase</fullName>
    </alternativeName>
    <alternativeName>
        <fullName evidence="4">Diphthamide synthetase</fullName>
    </alternativeName>
</protein>
<dbReference type="InterPro" id="IPR014729">
    <property type="entry name" value="Rossmann-like_a/b/a_fold"/>
</dbReference>
<evidence type="ECO:0000256" key="5">
    <source>
        <dbReference type="ARBA" id="ARBA00048108"/>
    </source>
</evidence>
<comment type="catalytic activity">
    <reaction evidence="5">
        <text>diphthine-[translation elongation factor 2] + NH4(+) + ATP = diphthamide-[translation elongation factor 2] + AMP + diphosphate + H(+)</text>
        <dbReference type="Rhea" id="RHEA:19753"/>
        <dbReference type="Rhea" id="RHEA-COMP:10172"/>
        <dbReference type="Rhea" id="RHEA-COMP:10174"/>
        <dbReference type="ChEBI" id="CHEBI:15378"/>
        <dbReference type="ChEBI" id="CHEBI:16692"/>
        <dbReference type="ChEBI" id="CHEBI:28938"/>
        <dbReference type="ChEBI" id="CHEBI:30616"/>
        <dbReference type="ChEBI" id="CHEBI:33019"/>
        <dbReference type="ChEBI" id="CHEBI:82696"/>
        <dbReference type="ChEBI" id="CHEBI:456215"/>
        <dbReference type="EC" id="6.3.1.14"/>
    </reaction>
</comment>
<evidence type="ECO:0000256" key="2">
    <source>
        <dbReference type="ARBA" id="ARBA00018426"/>
    </source>
</evidence>
<dbReference type="GO" id="GO:0017178">
    <property type="term" value="F:diphthine-ammonia ligase activity"/>
    <property type="evidence" value="ECO:0007669"/>
    <property type="project" value="UniProtKB-EC"/>
</dbReference>
<evidence type="ECO:0000256" key="1">
    <source>
        <dbReference type="ARBA" id="ARBA00012089"/>
    </source>
</evidence>
<dbReference type="Gene3D" id="3.40.50.620">
    <property type="entry name" value="HUPs"/>
    <property type="match status" value="1"/>
</dbReference>
<feature type="domain" description="Diphthamide synthase" evidence="6">
    <location>
        <begin position="7"/>
        <end position="166"/>
    </location>
</feature>
<dbReference type="Pfam" id="PF01902">
    <property type="entry name" value="Diphthami_syn_2"/>
    <property type="match status" value="1"/>
</dbReference>